<evidence type="ECO:0000313" key="4">
    <source>
        <dbReference type="EMBL" id="GLI62132.1"/>
    </source>
</evidence>
<feature type="non-terminal residue" evidence="4">
    <location>
        <position position="1"/>
    </location>
</feature>
<gene>
    <name evidence="4" type="ORF">VaNZ11_004695</name>
</gene>
<feature type="transmembrane region" description="Helical" evidence="3">
    <location>
        <begin position="245"/>
        <end position="261"/>
    </location>
</feature>
<dbReference type="Gene3D" id="3.40.50.10320">
    <property type="entry name" value="LmbE-like"/>
    <property type="match status" value="1"/>
</dbReference>
<evidence type="ECO:0000256" key="2">
    <source>
        <dbReference type="ARBA" id="ARBA00012176"/>
    </source>
</evidence>
<proteinExistence type="inferred from homology"/>
<dbReference type="PANTHER" id="PTHR12993:SF11">
    <property type="entry name" value="N-ACETYLGLUCOSAMINYL-PHOSPHATIDYLINOSITOL DE-N-ACETYLASE"/>
    <property type="match status" value="1"/>
</dbReference>
<evidence type="ECO:0000256" key="3">
    <source>
        <dbReference type="SAM" id="Phobius"/>
    </source>
</evidence>
<keyword evidence="3" id="KW-1133">Transmembrane helix</keyword>
<dbReference type="EC" id="3.5.1.89" evidence="2"/>
<dbReference type="Pfam" id="PF02585">
    <property type="entry name" value="PIG-L"/>
    <property type="match status" value="1"/>
</dbReference>
<sequence>WYTLAMFPVIIGLLAIFIAWRFRHVRSQLASWGAGQRALLVVAHPDDESLFFSTYINNAARSGVEVHILCLSTGNASGLGQIRVAEMRQACAALKVPESRLIIADDPQLQDGFHPWSADAICKHLAAAFKLIQPDELVTFDAGGVSGHPNHTSIYHAVRHFMTEMQSGQACGCNGHSSGNGGGGGKRCRVYTLVTHQLLLKFTGPLGVLVLLGASCLASGPGSAVLFARDPSLSFRAMIRHRSQLVWYRLLFVLFSTYTYANQLDLIGYLPLASRLGLP</sequence>
<keyword evidence="5" id="KW-1185">Reference proteome</keyword>
<comment type="similarity">
    <text evidence="1">Belongs to the PIGL family.</text>
</comment>
<dbReference type="InterPro" id="IPR003737">
    <property type="entry name" value="GlcNAc_PI_deacetylase-related"/>
</dbReference>
<organism evidence="4 5">
    <name type="scientific">Volvox africanus</name>
    <dbReference type="NCBI Taxonomy" id="51714"/>
    <lineage>
        <taxon>Eukaryota</taxon>
        <taxon>Viridiplantae</taxon>
        <taxon>Chlorophyta</taxon>
        <taxon>core chlorophytes</taxon>
        <taxon>Chlorophyceae</taxon>
        <taxon>CS clade</taxon>
        <taxon>Chlamydomonadales</taxon>
        <taxon>Volvocaceae</taxon>
        <taxon>Volvox</taxon>
    </lineage>
</organism>
<protein>
    <recommendedName>
        <fullName evidence="2">N-acetylglucosaminylphosphatidylinositol deacetylase</fullName>
        <ecNumber evidence="2">3.5.1.89</ecNumber>
    </recommendedName>
</protein>
<keyword evidence="3" id="KW-0472">Membrane</keyword>
<dbReference type="SUPFAM" id="SSF102588">
    <property type="entry name" value="LmbE-like"/>
    <property type="match status" value="1"/>
</dbReference>
<keyword evidence="3" id="KW-0812">Transmembrane</keyword>
<name>A0ABQ5RWW9_9CHLO</name>
<dbReference type="PANTHER" id="PTHR12993">
    <property type="entry name" value="N-ACETYLGLUCOSAMINYL-PHOSPHATIDYLINOSITOL DE-N-ACETYLASE-RELATED"/>
    <property type="match status" value="1"/>
</dbReference>
<accession>A0ABQ5RWW9</accession>
<feature type="transmembrane region" description="Helical" evidence="3">
    <location>
        <begin position="6"/>
        <end position="22"/>
    </location>
</feature>
<evidence type="ECO:0000256" key="1">
    <source>
        <dbReference type="ARBA" id="ARBA00006066"/>
    </source>
</evidence>
<evidence type="ECO:0000313" key="5">
    <source>
        <dbReference type="Proteomes" id="UP001165090"/>
    </source>
</evidence>
<dbReference type="EMBL" id="BSDZ01000011">
    <property type="protein sequence ID" value="GLI62132.1"/>
    <property type="molecule type" value="Genomic_DNA"/>
</dbReference>
<comment type="caution">
    <text evidence="4">The sequence shown here is derived from an EMBL/GenBank/DDBJ whole genome shotgun (WGS) entry which is preliminary data.</text>
</comment>
<dbReference type="Proteomes" id="UP001165090">
    <property type="component" value="Unassembled WGS sequence"/>
</dbReference>
<dbReference type="InterPro" id="IPR024078">
    <property type="entry name" value="LmbE-like_dom_sf"/>
</dbReference>
<reference evidence="4 5" key="1">
    <citation type="journal article" date="2023" name="IScience">
        <title>Expanded male sex-determining region conserved during the evolution of homothallism in the green alga Volvox.</title>
        <authorList>
            <person name="Yamamoto K."/>
            <person name="Matsuzaki R."/>
            <person name="Mahakham W."/>
            <person name="Heman W."/>
            <person name="Sekimoto H."/>
            <person name="Kawachi M."/>
            <person name="Minakuchi Y."/>
            <person name="Toyoda A."/>
            <person name="Nozaki H."/>
        </authorList>
    </citation>
    <scope>NUCLEOTIDE SEQUENCE [LARGE SCALE GENOMIC DNA]</scope>
    <source>
        <strain evidence="4 5">NIES-4468</strain>
    </source>
</reference>